<keyword evidence="2" id="KW-1185">Reference proteome</keyword>
<accession>A0A4S2MJG3</accession>
<reference evidence="1 2" key="1">
    <citation type="submission" date="2019-04" db="EMBL/GenBank/DDBJ databases">
        <title>Comparative genomics and transcriptomics to analyze fruiting body development in filamentous ascomycetes.</title>
        <authorList>
            <consortium name="DOE Joint Genome Institute"/>
            <person name="Lutkenhaus R."/>
            <person name="Traeger S."/>
            <person name="Breuer J."/>
            <person name="Kuo A."/>
            <person name="Lipzen A."/>
            <person name="Pangilinan J."/>
            <person name="Dilworth D."/>
            <person name="Sandor L."/>
            <person name="Poggeler S."/>
            <person name="Barry K."/>
            <person name="Grigoriev I.V."/>
            <person name="Nowrousian M."/>
        </authorList>
    </citation>
    <scope>NUCLEOTIDE SEQUENCE [LARGE SCALE GENOMIC DNA]</scope>
    <source>
        <strain evidence="1 2">CBS 389.68</strain>
    </source>
</reference>
<gene>
    <name evidence="1" type="ORF">EX30DRAFT_398779</name>
</gene>
<dbReference type="AlphaFoldDB" id="A0A4S2MJG3"/>
<dbReference type="Proteomes" id="UP000298138">
    <property type="component" value="Unassembled WGS sequence"/>
</dbReference>
<proteinExistence type="predicted"/>
<dbReference type="EMBL" id="ML220159">
    <property type="protein sequence ID" value="TGZ77100.1"/>
    <property type="molecule type" value="Genomic_DNA"/>
</dbReference>
<organism evidence="1 2">
    <name type="scientific">Ascodesmis nigricans</name>
    <dbReference type="NCBI Taxonomy" id="341454"/>
    <lineage>
        <taxon>Eukaryota</taxon>
        <taxon>Fungi</taxon>
        <taxon>Dikarya</taxon>
        <taxon>Ascomycota</taxon>
        <taxon>Pezizomycotina</taxon>
        <taxon>Pezizomycetes</taxon>
        <taxon>Pezizales</taxon>
        <taxon>Ascodesmidaceae</taxon>
        <taxon>Ascodesmis</taxon>
    </lineage>
</organism>
<evidence type="ECO:0000313" key="1">
    <source>
        <dbReference type="EMBL" id="TGZ77100.1"/>
    </source>
</evidence>
<dbReference type="InParanoid" id="A0A4S2MJG3"/>
<evidence type="ECO:0000313" key="2">
    <source>
        <dbReference type="Proteomes" id="UP000298138"/>
    </source>
</evidence>
<protein>
    <submittedName>
        <fullName evidence="1">Uncharacterized protein</fullName>
    </submittedName>
</protein>
<sequence length="160" mass="17631">MSCTLPPSTTPDIVYLYRCLTCHSPFHISSPTTLHLLSTTPGTLTRTPIHPRFCSQACMSLHPPPSSPSSLTSPVDTPEMHIPHKNKWYKAWICWACGEVGTLVNETPEGACGRCGLRPGGESVWGWERGGRFAEVGFGEWEKWMVEDVGEMEGEEGGKK</sequence>
<name>A0A4S2MJG3_9PEZI</name>